<keyword evidence="1" id="KW-1133">Transmembrane helix</keyword>
<gene>
    <name evidence="2" type="ORF">CYMTET_36030</name>
</gene>
<accession>A0AAE0F821</accession>
<protein>
    <submittedName>
        <fullName evidence="2">Uncharacterized protein</fullName>
    </submittedName>
</protein>
<dbReference type="EMBL" id="LGRX02023213">
    <property type="protein sequence ID" value="KAK3254767.1"/>
    <property type="molecule type" value="Genomic_DNA"/>
</dbReference>
<name>A0AAE0F821_9CHLO</name>
<comment type="caution">
    <text evidence="2">The sequence shown here is derived from an EMBL/GenBank/DDBJ whole genome shotgun (WGS) entry which is preliminary data.</text>
</comment>
<keyword evidence="1" id="KW-0472">Membrane</keyword>
<reference evidence="2 3" key="1">
    <citation type="journal article" date="2015" name="Genome Biol. Evol.">
        <title>Comparative Genomics of a Bacterivorous Green Alga Reveals Evolutionary Causalities and Consequences of Phago-Mixotrophic Mode of Nutrition.</title>
        <authorList>
            <person name="Burns J.A."/>
            <person name="Paasch A."/>
            <person name="Narechania A."/>
            <person name="Kim E."/>
        </authorList>
    </citation>
    <scope>NUCLEOTIDE SEQUENCE [LARGE SCALE GENOMIC DNA]</scope>
    <source>
        <strain evidence="2 3">PLY_AMNH</strain>
    </source>
</reference>
<evidence type="ECO:0000256" key="1">
    <source>
        <dbReference type="SAM" id="Phobius"/>
    </source>
</evidence>
<proteinExistence type="predicted"/>
<keyword evidence="3" id="KW-1185">Reference proteome</keyword>
<evidence type="ECO:0000313" key="3">
    <source>
        <dbReference type="Proteomes" id="UP001190700"/>
    </source>
</evidence>
<dbReference type="Proteomes" id="UP001190700">
    <property type="component" value="Unassembled WGS sequence"/>
</dbReference>
<sequence length="132" mass="15170">MAADDWVTQKVVLDKEIGSIKYLQCSRPYPSFLPLIDYPWFSTAFVPCLFQICCFTFDLLLISVTTLDRIVDIIPCSCQFPEFGVPARHHHKCPGGLAPAGDRDSHIQRSLTWRSWQWKTSNLRPRALKDEV</sequence>
<evidence type="ECO:0000313" key="2">
    <source>
        <dbReference type="EMBL" id="KAK3254767.1"/>
    </source>
</evidence>
<organism evidence="2 3">
    <name type="scientific">Cymbomonas tetramitiformis</name>
    <dbReference type="NCBI Taxonomy" id="36881"/>
    <lineage>
        <taxon>Eukaryota</taxon>
        <taxon>Viridiplantae</taxon>
        <taxon>Chlorophyta</taxon>
        <taxon>Pyramimonadophyceae</taxon>
        <taxon>Pyramimonadales</taxon>
        <taxon>Pyramimonadaceae</taxon>
        <taxon>Cymbomonas</taxon>
    </lineage>
</organism>
<dbReference type="AlphaFoldDB" id="A0AAE0F821"/>
<keyword evidence="1" id="KW-0812">Transmembrane</keyword>
<feature type="transmembrane region" description="Helical" evidence="1">
    <location>
        <begin position="38"/>
        <end position="61"/>
    </location>
</feature>